<sequence>DQSQCTGTGPKLSQIGLVTPRSNQKPLFLMELKKLWKKYEKYYNESNTLLLDDPPHKSLLNPLHTAIFPEEYNFRLHNDYSLGNMISDLVRKEKLELMAGNPEYVEQHPFGQTPMAPSRDIYNKLIR</sequence>
<dbReference type="EMBL" id="JADFTS010000004">
    <property type="protein sequence ID" value="KAF9611427.1"/>
    <property type="molecule type" value="Genomic_DNA"/>
</dbReference>
<comment type="caution">
    <text evidence="1">The sequence shown here is derived from an EMBL/GenBank/DDBJ whole genome shotgun (WGS) entry which is preliminary data.</text>
</comment>
<evidence type="ECO:0008006" key="3">
    <source>
        <dbReference type="Google" id="ProtNLM"/>
    </source>
</evidence>
<organism evidence="1 2">
    <name type="scientific">Coptis chinensis</name>
    <dbReference type="NCBI Taxonomy" id="261450"/>
    <lineage>
        <taxon>Eukaryota</taxon>
        <taxon>Viridiplantae</taxon>
        <taxon>Streptophyta</taxon>
        <taxon>Embryophyta</taxon>
        <taxon>Tracheophyta</taxon>
        <taxon>Spermatophyta</taxon>
        <taxon>Magnoliopsida</taxon>
        <taxon>Ranunculales</taxon>
        <taxon>Ranunculaceae</taxon>
        <taxon>Coptidoideae</taxon>
        <taxon>Coptis</taxon>
    </lineage>
</organism>
<dbReference type="OrthoDB" id="1711508at2759"/>
<feature type="non-terminal residue" evidence="1">
    <location>
        <position position="1"/>
    </location>
</feature>
<evidence type="ECO:0000313" key="2">
    <source>
        <dbReference type="Proteomes" id="UP000631114"/>
    </source>
</evidence>
<dbReference type="Gene3D" id="3.40.50.1000">
    <property type="entry name" value="HAD superfamily/HAD-like"/>
    <property type="match status" value="1"/>
</dbReference>
<protein>
    <recommendedName>
        <fullName evidence="3">FCP1 homology domain-containing protein</fullName>
    </recommendedName>
</protein>
<accession>A0A835I825</accession>
<gene>
    <name evidence="1" type="ORF">IFM89_032096</name>
</gene>
<name>A0A835I825_9MAGN</name>
<keyword evidence="2" id="KW-1185">Reference proteome</keyword>
<dbReference type="Proteomes" id="UP000631114">
    <property type="component" value="Unassembled WGS sequence"/>
</dbReference>
<dbReference type="InterPro" id="IPR023214">
    <property type="entry name" value="HAD_sf"/>
</dbReference>
<reference evidence="1 2" key="1">
    <citation type="submission" date="2020-10" db="EMBL/GenBank/DDBJ databases">
        <title>The Coptis chinensis genome and diversification of protoberbering-type alkaloids.</title>
        <authorList>
            <person name="Wang B."/>
            <person name="Shu S."/>
            <person name="Song C."/>
            <person name="Liu Y."/>
        </authorList>
    </citation>
    <scope>NUCLEOTIDE SEQUENCE [LARGE SCALE GENOMIC DNA]</scope>
    <source>
        <strain evidence="1">HL-2020</strain>
        <tissue evidence="1">Leaf</tissue>
    </source>
</reference>
<evidence type="ECO:0000313" key="1">
    <source>
        <dbReference type="EMBL" id="KAF9611427.1"/>
    </source>
</evidence>
<dbReference type="AlphaFoldDB" id="A0A835I825"/>
<proteinExistence type="predicted"/>